<dbReference type="InterPro" id="IPR051454">
    <property type="entry name" value="RNA/ubiquinone_mod_enzymes"/>
</dbReference>
<dbReference type="EMBL" id="RJJH01000014">
    <property type="protein sequence ID" value="RNI09504.1"/>
    <property type="molecule type" value="Genomic_DNA"/>
</dbReference>
<accession>A0A3M9L848</accession>
<protein>
    <submittedName>
        <fullName evidence="2">Peptidase U32</fullName>
    </submittedName>
</protein>
<dbReference type="Proteomes" id="UP000278252">
    <property type="component" value="Unassembled WGS sequence"/>
</dbReference>
<dbReference type="PANTHER" id="PTHR30217:SF10">
    <property type="entry name" value="23S RRNA 5-HYDROXYCYTIDINE C2501 SYNTHASE"/>
    <property type="match status" value="1"/>
</dbReference>
<dbReference type="PANTHER" id="PTHR30217">
    <property type="entry name" value="PEPTIDASE U32 FAMILY"/>
    <property type="match status" value="1"/>
</dbReference>
<dbReference type="AlphaFoldDB" id="A0A3M9L848"/>
<organism evidence="2 3">
    <name type="scientific">Methanohalophilus portucalensis FDF-1</name>
    <dbReference type="NCBI Taxonomy" id="523843"/>
    <lineage>
        <taxon>Archaea</taxon>
        <taxon>Methanobacteriati</taxon>
        <taxon>Methanobacteriota</taxon>
        <taxon>Stenosarchaea group</taxon>
        <taxon>Methanomicrobia</taxon>
        <taxon>Methanosarcinales</taxon>
        <taxon>Methanosarcinaceae</taxon>
        <taxon>Methanohalophilus</taxon>
    </lineage>
</organism>
<reference evidence="2 3" key="1">
    <citation type="submission" date="2018-10" db="EMBL/GenBank/DDBJ databases">
        <title>Cultivation of a novel Methanohalophilus strain from Kebrit Deep of the Red Sea and a genomic comparison of members of the genus Methanohalophilus.</title>
        <authorList>
            <person name="Guan Y."/>
            <person name="Ngugi D.K."/>
            <person name="Stingl U."/>
        </authorList>
    </citation>
    <scope>NUCLEOTIDE SEQUENCE [LARGE SCALE GENOMIC DNA]</scope>
    <source>
        <strain evidence="2 3">DSM 7471</strain>
    </source>
</reference>
<evidence type="ECO:0000313" key="2">
    <source>
        <dbReference type="EMBL" id="RNI09504.1"/>
    </source>
</evidence>
<gene>
    <name evidence="2" type="ORF">EFE41_09330</name>
</gene>
<dbReference type="Pfam" id="PF01136">
    <property type="entry name" value="Peptidase_U32"/>
    <property type="match status" value="2"/>
</dbReference>
<name>A0A3M9L848_9EURY</name>
<dbReference type="InterPro" id="IPR020988">
    <property type="entry name" value="Pept_U32_collagenase"/>
</dbReference>
<comment type="caution">
    <text evidence="2">The sequence shown here is derived from an EMBL/GenBank/DDBJ whole genome shotgun (WGS) entry which is preliminary data.</text>
</comment>
<dbReference type="InterPro" id="IPR001539">
    <property type="entry name" value="Peptidase_U32"/>
</dbReference>
<evidence type="ECO:0000313" key="3">
    <source>
        <dbReference type="Proteomes" id="UP000278252"/>
    </source>
</evidence>
<dbReference type="PROSITE" id="PS01276">
    <property type="entry name" value="PEPTIDASE_U32"/>
    <property type="match status" value="1"/>
</dbReference>
<dbReference type="Pfam" id="PF12392">
    <property type="entry name" value="DUF3656"/>
    <property type="match status" value="1"/>
</dbReference>
<proteinExistence type="predicted"/>
<evidence type="ECO:0000259" key="1">
    <source>
        <dbReference type="Pfam" id="PF12392"/>
    </source>
</evidence>
<sequence length="827" mass="90388">MSGSRIELLSFFFFSRQLLYNARPYAHQTMNKKPELLAPAGDYNSLVAAVQNGADAVYLGGSAFSARGYADNFPADNLGEAIDYAHLYGVRVYVTVNTLIKDSEFSQAIDFLTELCNMGVDAVIVQDIGLLAACRSHLPHLPVHASTQMTVHNTESVKLLEQYGVKRVVLSREMSLEEIAALNDNTDMELEVFVHGALCISYSGQCLMSSIIGGRSGNRGYCAQPCRRQYSLSCDGEIVAAGYLLSPKDLCAARLIPELVAAGVDSFKIEGRMKRPEYVGGVVSIYRKLIDRYFANPTKFHVAESEIRYLEQLFNRGFTSAYLEGGTRDMMGTVSPGNQGIPIGKVVGIGRYMDRAVVFLEEDLAVGDGIVSGAGDGEKIGVIYREGRQEKSASAGDTIEIPFSGSLEEGDILYRTLDSRQIKQLQQTYTSPAPQRKIPVIMQLEARLGHPLSLSVKDRDCSTVSLHSDYVVEAAKGKAASEKQLRKQLAKLGNTAFVPSSISIEMDEGIFVPVGVLNDLRNDAVDLLQKKRTEQYHRECSKPSFEPVDSSAVSNTNPLLCVAVSSVEDAQAAVAAGADVIYFAGLHMPSVDEIAIVKEQCQSYGTSLYLSTPRIIKNGEMKDLFWLLEEARECSGLLVANMGMIGMASEKQIPFVIDTQLNVFNHHSCSFLKNLGARRVTASVELTLDELGQVADGCSGLECIVEGNFEVMVSEYCPLSHTSGCSDSCGVMESVLVDRKGYSFPLKTDEYCRMHLLNSRGLSMLDYLEDVIATGVSAIRIEARWESPGDIGSLVGLYRQVLDGRAGTKKMRAGKKYTTGHFYRGVL</sequence>
<feature type="domain" description="Peptidase U32 collagenase" evidence="1">
    <location>
        <begin position="413"/>
        <end position="532"/>
    </location>
</feature>